<keyword evidence="2" id="KW-1185">Reference proteome</keyword>
<organism evidence="1 2">
    <name type="scientific">Gigaspora margarita</name>
    <dbReference type="NCBI Taxonomy" id="4874"/>
    <lineage>
        <taxon>Eukaryota</taxon>
        <taxon>Fungi</taxon>
        <taxon>Fungi incertae sedis</taxon>
        <taxon>Mucoromycota</taxon>
        <taxon>Glomeromycotina</taxon>
        <taxon>Glomeromycetes</taxon>
        <taxon>Diversisporales</taxon>
        <taxon>Gigasporaceae</taxon>
        <taxon>Gigaspora</taxon>
    </lineage>
</organism>
<reference evidence="1 2" key="1">
    <citation type="journal article" date="2019" name="Environ. Microbiol.">
        <title>At the nexus of three kingdoms: the genome of the mycorrhizal fungus Gigaspora margarita provides insights into plant, endobacterial and fungal interactions.</title>
        <authorList>
            <person name="Venice F."/>
            <person name="Ghignone S."/>
            <person name="Salvioli di Fossalunga A."/>
            <person name="Amselem J."/>
            <person name="Novero M."/>
            <person name="Xianan X."/>
            <person name="Sedzielewska Toro K."/>
            <person name="Morin E."/>
            <person name="Lipzen A."/>
            <person name="Grigoriev I.V."/>
            <person name="Henrissat B."/>
            <person name="Martin F.M."/>
            <person name="Bonfante P."/>
        </authorList>
    </citation>
    <scope>NUCLEOTIDE SEQUENCE [LARGE SCALE GENOMIC DNA]</scope>
    <source>
        <strain evidence="1 2">BEG34</strain>
    </source>
</reference>
<dbReference type="Proteomes" id="UP000439903">
    <property type="component" value="Unassembled WGS sequence"/>
</dbReference>
<comment type="caution">
    <text evidence="1">The sequence shown here is derived from an EMBL/GenBank/DDBJ whole genome shotgun (WGS) entry which is preliminary data.</text>
</comment>
<dbReference type="EMBL" id="WTPW01000245">
    <property type="protein sequence ID" value="KAF0530823.1"/>
    <property type="molecule type" value="Genomic_DNA"/>
</dbReference>
<sequence length="76" mass="8805">MDPLQEVVETQLEFIDRLKFTILEDFHTESEELSQGVDSSNQIETEGNTTISIKIDNHHMTNKEVKEITEVEKEGR</sequence>
<dbReference type="AlphaFoldDB" id="A0A8H4EPQ2"/>
<evidence type="ECO:0000313" key="2">
    <source>
        <dbReference type="Proteomes" id="UP000439903"/>
    </source>
</evidence>
<protein>
    <submittedName>
        <fullName evidence="1">Uncharacterized protein</fullName>
    </submittedName>
</protein>
<gene>
    <name evidence="1" type="ORF">F8M41_011989</name>
</gene>
<evidence type="ECO:0000313" key="1">
    <source>
        <dbReference type="EMBL" id="KAF0530823.1"/>
    </source>
</evidence>
<accession>A0A8H4EPQ2</accession>
<name>A0A8H4EPQ2_GIGMA</name>
<proteinExistence type="predicted"/>